<accession>A0A1V1P3U0</accession>
<dbReference type="Proteomes" id="UP000189670">
    <property type="component" value="Unassembled WGS sequence"/>
</dbReference>
<gene>
    <name evidence="2" type="ORF">OMM_03907</name>
</gene>
<comment type="caution">
    <text evidence="2">The sequence shown here is derived from an EMBL/GenBank/DDBJ whole genome shotgun (WGS) entry which is preliminary data.</text>
</comment>
<dbReference type="EMBL" id="ATBP01000633">
    <property type="protein sequence ID" value="ETR69468.1"/>
    <property type="molecule type" value="Genomic_DNA"/>
</dbReference>
<proteinExistence type="predicted"/>
<protein>
    <submittedName>
        <fullName evidence="2">Uncharacterized protein</fullName>
    </submittedName>
</protein>
<reference evidence="3" key="1">
    <citation type="submission" date="2012-11" db="EMBL/GenBank/DDBJ databases">
        <authorList>
            <person name="Lucero-Rivera Y.E."/>
            <person name="Tovar-Ramirez D."/>
        </authorList>
    </citation>
    <scope>NUCLEOTIDE SEQUENCE [LARGE SCALE GENOMIC DNA]</scope>
    <source>
        <strain evidence="3">Araruama</strain>
    </source>
</reference>
<sequence length="185" mass="21701">MPKIKERKCQHCQEFFLPDYRNINKQNYCRKPECRKASKEASQKRWLRKPENQNYFRGPENVKRVQEWRIANPGYSCRKKDTLQEHCQENTIENQEVKVDPVVEKPEFVAGKSEIQQALQDICKMEPAVLIGIIAIFTGSTLQEDIAETIKIMHQMGLDILNGPTLNEEGQNERKEPNYLERQPL</sequence>
<feature type="compositionally biased region" description="Basic and acidic residues" evidence="1">
    <location>
        <begin position="171"/>
        <end position="185"/>
    </location>
</feature>
<name>A0A1V1P3U0_9BACT</name>
<dbReference type="AlphaFoldDB" id="A0A1V1P3U0"/>
<feature type="region of interest" description="Disordered" evidence="1">
    <location>
        <begin position="163"/>
        <end position="185"/>
    </location>
</feature>
<organism evidence="2 3">
    <name type="scientific">Candidatus Magnetoglobus multicellularis str. Araruama</name>
    <dbReference type="NCBI Taxonomy" id="890399"/>
    <lineage>
        <taxon>Bacteria</taxon>
        <taxon>Pseudomonadati</taxon>
        <taxon>Thermodesulfobacteriota</taxon>
        <taxon>Desulfobacteria</taxon>
        <taxon>Desulfobacterales</taxon>
        <taxon>Desulfobacteraceae</taxon>
        <taxon>Candidatus Magnetoglobus</taxon>
    </lineage>
</organism>
<evidence type="ECO:0000313" key="3">
    <source>
        <dbReference type="Proteomes" id="UP000189670"/>
    </source>
</evidence>
<evidence type="ECO:0000256" key="1">
    <source>
        <dbReference type="SAM" id="MobiDB-lite"/>
    </source>
</evidence>
<evidence type="ECO:0000313" key="2">
    <source>
        <dbReference type="EMBL" id="ETR69468.1"/>
    </source>
</evidence>